<accession>G0TZS2</accession>
<dbReference type="AlphaFoldDB" id="G0TZS2"/>
<proteinExistence type="predicted"/>
<dbReference type="VEuPathDB" id="TriTrypDB:TvY486_0807070"/>
<protein>
    <submittedName>
        <fullName evidence="1">Uncharacterized protein</fullName>
    </submittedName>
</protein>
<dbReference type="OMA" id="STWPLFC"/>
<reference evidence="1" key="1">
    <citation type="journal article" date="2012" name="Proc. Natl. Acad. Sci. U.S.A.">
        <title>Antigenic diversity is generated by distinct evolutionary mechanisms in African trypanosome species.</title>
        <authorList>
            <person name="Jackson A.P."/>
            <person name="Berry A."/>
            <person name="Aslett M."/>
            <person name="Allison H.C."/>
            <person name="Burton P."/>
            <person name="Vavrova-Anderson J."/>
            <person name="Brown R."/>
            <person name="Browne H."/>
            <person name="Corton N."/>
            <person name="Hauser H."/>
            <person name="Gamble J."/>
            <person name="Gilderthorp R."/>
            <person name="Marcello L."/>
            <person name="McQuillan J."/>
            <person name="Otto T.D."/>
            <person name="Quail M.A."/>
            <person name="Sanders M.J."/>
            <person name="van Tonder A."/>
            <person name="Ginger M.L."/>
            <person name="Field M.C."/>
            <person name="Barry J.D."/>
            <person name="Hertz-Fowler C."/>
            <person name="Berriman M."/>
        </authorList>
    </citation>
    <scope>NUCLEOTIDE SEQUENCE</scope>
    <source>
        <strain evidence="1">Y486</strain>
    </source>
</reference>
<dbReference type="EMBL" id="HE573024">
    <property type="protein sequence ID" value="CCC50100.1"/>
    <property type="molecule type" value="Genomic_DNA"/>
</dbReference>
<organism evidence="1">
    <name type="scientific">Trypanosoma vivax (strain Y486)</name>
    <dbReference type="NCBI Taxonomy" id="1055687"/>
    <lineage>
        <taxon>Eukaryota</taxon>
        <taxon>Discoba</taxon>
        <taxon>Euglenozoa</taxon>
        <taxon>Kinetoplastea</taxon>
        <taxon>Metakinetoplastina</taxon>
        <taxon>Trypanosomatida</taxon>
        <taxon>Trypanosomatidae</taxon>
        <taxon>Trypanosoma</taxon>
        <taxon>Duttonella</taxon>
    </lineage>
</organism>
<sequence length="319" mass="35509">MFTVKCGATFLWHPALHHSLLLLRALKQRHTLVLEPSIISDKSKCFPRRVSHGSDWLSIFPPSTEDGRTCAEVGDQTQLKENAVDTGCLSSHQTGLRCVCEPQHILHFLATPSHSRGGLKDQIQDYLDAVVVSNEVLRAVDDLLVGIGSNDMEITRQQHGAMFDVVARLDASLSMPMGGANEGVGAEQAEERWSTWPLFTTMQFLVEEAGLVLGPFPSVANVYNLLRESMAVVKHKRFIERTLETTREGGRCLSEITTWPWRGILPEVQRRLADYNADFTQQLAGVDATCEKVPLRTRACGARFGVQSFAARVPWPMQK</sequence>
<evidence type="ECO:0000313" key="1">
    <source>
        <dbReference type="EMBL" id="CCC50100.1"/>
    </source>
</evidence>
<gene>
    <name evidence="1" type="ORF">TVY486_0807070</name>
</gene>
<name>G0TZS2_TRYVY</name>
<dbReference type="InterPro" id="IPR059193">
    <property type="entry name" value="mt-LAF15-like"/>
</dbReference>
<dbReference type="CDD" id="cd23089">
    <property type="entry name" value="mt-LAF15-like"/>
    <property type="match status" value="1"/>
</dbReference>